<keyword evidence="5 10" id="KW-0547">Nucleotide-binding</keyword>
<evidence type="ECO:0000256" key="5">
    <source>
        <dbReference type="ARBA" id="ARBA00022741"/>
    </source>
</evidence>
<dbReference type="InterPro" id="IPR017441">
    <property type="entry name" value="Protein_kinase_ATP_BS"/>
</dbReference>
<keyword evidence="3" id="KW-0723">Serine/threonine-protein kinase</keyword>
<dbReference type="Pfam" id="PF00069">
    <property type="entry name" value="Pkinase"/>
    <property type="match status" value="2"/>
</dbReference>
<dbReference type="EC" id="2.7.11.1" evidence="2"/>
<feature type="region of interest" description="Disordered" evidence="11">
    <location>
        <begin position="494"/>
        <end position="518"/>
    </location>
</feature>
<comment type="catalytic activity">
    <reaction evidence="9">
        <text>L-seryl-[protein] + ATP = O-phospho-L-seryl-[protein] + ADP + H(+)</text>
        <dbReference type="Rhea" id="RHEA:17989"/>
        <dbReference type="Rhea" id="RHEA-COMP:9863"/>
        <dbReference type="Rhea" id="RHEA-COMP:11604"/>
        <dbReference type="ChEBI" id="CHEBI:15378"/>
        <dbReference type="ChEBI" id="CHEBI:29999"/>
        <dbReference type="ChEBI" id="CHEBI:30616"/>
        <dbReference type="ChEBI" id="CHEBI:83421"/>
        <dbReference type="ChEBI" id="CHEBI:456216"/>
        <dbReference type="EC" id="2.7.11.1"/>
    </reaction>
</comment>
<keyword evidence="6" id="KW-0418">Kinase</keyword>
<keyword evidence="14" id="KW-1185">Reference proteome</keyword>
<sequence>MGNVCHMDRPCEHVDDVAKYLNMLKRYFPTSTKFVRNMPPPPPPHAADADRMHGDNEHQLCVQDFRPVKAVGNGDMGTVFLVVHKSTNTPYAMKVMKKETLISKKAIVRAQTERNILTSLQQQQHPFLPSLFTSFESEKHSFLVMDYCTGGDLNVLRQRQSEKIFSVSTARFYAAEVILAVEYLHKRGIVYRDLKPENVLLQADGHIMLTDFDLSLRLSEREHFVKEEVRLVPEKKKQQRSASLQIKSLFVCGAAAEGSYGKLRAPKKGDNSILSRVTPVAEARNPQKGGKTEPRSNSFVGTFEYLAPEVILGSGHSWQVDWWTLGIFLFEMVYGKTPFRSENGDRKEIFYNILTKDPEIPGPMCPLKDLLQKLLEKDPTQRLGTNGADEIKNHPFFSGVQWDLLQFICRPPYVPPQLMVAEIDAEEVERNNLARSARHVHAEKSAGEVEQEQMQRETFGDLSTYRKVVLTQNLQEGADPDTSQCQEEQTPLAAMPDLESGPDLHVSTQKQSEESEPYMITSSQSWSGSEFVKSWTEDSISHSGKFWMQFDGHKQISSSNQENRLVVNGMSQVLMQMKRDHPESIKMIEYF</sequence>
<evidence type="ECO:0000256" key="11">
    <source>
        <dbReference type="SAM" id="MobiDB-lite"/>
    </source>
</evidence>
<dbReference type="PROSITE" id="PS50011">
    <property type="entry name" value="PROTEIN_KINASE_DOM"/>
    <property type="match status" value="1"/>
</dbReference>
<dbReference type="PANTHER" id="PTHR45637">
    <property type="entry name" value="FLIPPASE KINASE 1-RELATED"/>
    <property type="match status" value="1"/>
</dbReference>
<accession>A0ABP0UQF1</accession>
<dbReference type="Gene3D" id="3.30.200.20">
    <property type="entry name" value="Phosphorylase Kinase, domain 1"/>
    <property type="match status" value="1"/>
</dbReference>
<comment type="similarity">
    <text evidence="1">Belongs to the protein kinase superfamily. AGC Ser/Thr protein kinase family.</text>
</comment>
<evidence type="ECO:0000313" key="13">
    <source>
        <dbReference type="EMBL" id="CAK9227432.1"/>
    </source>
</evidence>
<dbReference type="Proteomes" id="UP001497512">
    <property type="component" value="Chromosome 5"/>
</dbReference>
<dbReference type="InterPro" id="IPR011009">
    <property type="entry name" value="Kinase-like_dom_sf"/>
</dbReference>
<evidence type="ECO:0000313" key="14">
    <source>
        <dbReference type="Proteomes" id="UP001497512"/>
    </source>
</evidence>
<dbReference type="EMBL" id="OZ019897">
    <property type="protein sequence ID" value="CAK9227432.1"/>
    <property type="molecule type" value="Genomic_DNA"/>
</dbReference>
<dbReference type="SMART" id="SM00220">
    <property type="entry name" value="S_TKc"/>
    <property type="match status" value="1"/>
</dbReference>
<evidence type="ECO:0000256" key="3">
    <source>
        <dbReference type="ARBA" id="ARBA00022527"/>
    </source>
</evidence>
<evidence type="ECO:0000256" key="1">
    <source>
        <dbReference type="ARBA" id="ARBA00009903"/>
    </source>
</evidence>
<dbReference type="InterPro" id="IPR008271">
    <property type="entry name" value="Ser/Thr_kinase_AS"/>
</dbReference>
<keyword evidence="4" id="KW-0808">Transferase</keyword>
<dbReference type="InterPro" id="IPR000719">
    <property type="entry name" value="Prot_kinase_dom"/>
</dbReference>
<dbReference type="PROSITE" id="PS00107">
    <property type="entry name" value="PROTEIN_KINASE_ATP"/>
    <property type="match status" value="1"/>
</dbReference>
<evidence type="ECO:0000259" key="12">
    <source>
        <dbReference type="PROSITE" id="PS50011"/>
    </source>
</evidence>
<comment type="catalytic activity">
    <reaction evidence="8">
        <text>L-threonyl-[protein] + ATP = O-phospho-L-threonyl-[protein] + ADP + H(+)</text>
        <dbReference type="Rhea" id="RHEA:46608"/>
        <dbReference type="Rhea" id="RHEA-COMP:11060"/>
        <dbReference type="Rhea" id="RHEA-COMP:11605"/>
        <dbReference type="ChEBI" id="CHEBI:15378"/>
        <dbReference type="ChEBI" id="CHEBI:30013"/>
        <dbReference type="ChEBI" id="CHEBI:30616"/>
        <dbReference type="ChEBI" id="CHEBI:61977"/>
        <dbReference type="ChEBI" id="CHEBI:456216"/>
        <dbReference type="EC" id="2.7.11.1"/>
    </reaction>
</comment>
<keyword evidence="7 10" id="KW-0067">ATP-binding</keyword>
<dbReference type="PROSITE" id="PS00108">
    <property type="entry name" value="PROTEIN_KINASE_ST"/>
    <property type="match status" value="1"/>
</dbReference>
<reference evidence="13" key="1">
    <citation type="submission" date="2024-02" db="EMBL/GenBank/DDBJ databases">
        <authorList>
            <consortium name="ELIXIR-Norway"/>
            <consortium name="Elixir Norway"/>
        </authorList>
    </citation>
    <scope>NUCLEOTIDE SEQUENCE</scope>
</reference>
<protein>
    <recommendedName>
        <fullName evidence="2">non-specific serine/threonine protein kinase</fullName>
        <ecNumber evidence="2">2.7.11.1</ecNumber>
    </recommendedName>
</protein>
<evidence type="ECO:0000256" key="7">
    <source>
        <dbReference type="ARBA" id="ARBA00022840"/>
    </source>
</evidence>
<dbReference type="SUPFAM" id="SSF56112">
    <property type="entry name" value="Protein kinase-like (PK-like)"/>
    <property type="match status" value="1"/>
</dbReference>
<feature type="domain" description="Protein kinase" evidence="12">
    <location>
        <begin position="65"/>
        <end position="397"/>
    </location>
</feature>
<feature type="binding site" evidence="10">
    <location>
        <position position="94"/>
    </location>
    <ligand>
        <name>ATP</name>
        <dbReference type="ChEBI" id="CHEBI:30616"/>
    </ligand>
</feature>
<dbReference type="Gene3D" id="1.10.510.10">
    <property type="entry name" value="Transferase(Phosphotransferase) domain 1"/>
    <property type="match status" value="1"/>
</dbReference>
<evidence type="ECO:0000256" key="8">
    <source>
        <dbReference type="ARBA" id="ARBA00047899"/>
    </source>
</evidence>
<evidence type="ECO:0000256" key="4">
    <source>
        <dbReference type="ARBA" id="ARBA00022679"/>
    </source>
</evidence>
<gene>
    <name evidence="13" type="ORF">CSSPTR1EN2_LOCUS18736</name>
</gene>
<organism evidence="13 14">
    <name type="scientific">Sphagnum troendelagicum</name>
    <dbReference type="NCBI Taxonomy" id="128251"/>
    <lineage>
        <taxon>Eukaryota</taxon>
        <taxon>Viridiplantae</taxon>
        <taxon>Streptophyta</taxon>
        <taxon>Embryophyta</taxon>
        <taxon>Bryophyta</taxon>
        <taxon>Sphagnophytina</taxon>
        <taxon>Sphagnopsida</taxon>
        <taxon>Sphagnales</taxon>
        <taxon>Sphagnaceae</taxon>
        <taxon>Sphagnum</taxon>
    </lineage>
</organism>
<evidence type="ECO:0000256" key="6">
    <source>
        <dbReference type="ARBA" id="ARBA00022777"/>
    </source>
</evidence>
<name>A0ABP0UQF1_9BRYO</name>
<evidence type="ECO:0000256" key="9">
    <source>
        <dbReference type="ARBA" id="ARBA00048679"/>
    </source>
</evidence>
<evidence type="ECO:0000256" key="10">
    <source>
        <dbReference type="PROSITE-ProRule" id="PRU10141"/>
    </source>
</evidence>
<evidence type="ECO:0000256" key="2">
    <source>
        <dbReference type="ARBA" id="ARBA00012513"/>
    </source>
</evidence>
<proteinExistence type="inferred from homology"/>